<gene>
    <name evidence="1" type="ORF">pPM01_0017</name>
</gene>
<evidence type="ECO:0000313" key="2">
    <source>
        <dbReference type="Proteomes" id="UP000031807"/>
    </source>
</evidence>
<proteinExistence type="predicted"/>
<organism evidence="1 2">
    <name type="scientific">Proteus phage pPM_01</name>
    <dbReference type="NCBI Taxonomy" id="1567485"/>
    <lineage>
        <taxon>Viruses</taxon>
        <taxon>Duplodnaviria</taxon>
        <taxon>Heunggongvirae</taxon>
        <taxon>Uroviricota</taxon>
        <taxon>Caudoviricetes</taxon>
        <taxon>Casjensviridae</taxon>
        <taxon>Lavrentievavirus</taxon>
        <taxon>Lavrentievavirus pPM01</taxon>
    </lineage>
</organism>
<evidence type="ECO:0000313" key="1">
    <source>
        <dbReference type="EMBL" id="AJA41266.1"/>
    </source>
</evidence>
<dbReference type="RefSeq" id="YP_009199630.1">
    <property type="nucleotide sequence ID" value="NC_028812.1"/>
</dbReference>
<accession>A0A0B4SJY8</accession>
<name>A0A0B4SJY8_9CAUD</name>
<dbReference type="EMBL" id="KP063118">
    <property type="protein sequence ID" value="AJA41266.1"/>
    <property type="molecule type" value="Genomic_DNA"/>
</dbReference>
<protein>
    <submittedName>
        <fullName evidence="1">Uncharacterized protein</fullName>
    </submittedName>
</protein>
<dbReference type="KEGG" id="vg:26626741"/>
<sequence>MERDDNLEHTTPVDPDKQIVKLLEGNPELLKHFYKLSALAGNVGEMERSFEERVDAVFKVGIRLVMVASNRKNLIVTDDDVAKAENSTLEVSENNGNVKYMIK</sequence>
<dbReference type="Proteomes" id="UP000031807">
    <property type="component" value="Segment"/>
</dbReference>
<dbReference type="GeneID" id="26626741"/>
<keyword evidence="2" id="KW-1185">Reference proteome</keyword>
<reference evidence="1 2" key="1">
    <citation type="submission" date="2014-10" db="EMBL/GenBank/DDBJ databases">
        <title>Characterization of phage pPM_01 specific to Proteus mirabilis.</title>
        <authorList>
            <person name="Wirjon I.A."/>
            <person name="Mat Arip Y."/>
        </authorList>
    </citation>
    <scope>NUCLEOTIDE SEQUENCE [LARGE SCALE GENOMIC DNA]</scope>
</reference>